<evidence type="ECO:0000313" key="2">
    <source>
        <dbReference type="Proteomes" id="UP000605990"/>
    </source>
</evidence>
<dbReference type="EMBL" id="JACRUN010000006">
    <property type="protein sequence ID" value="MBC5835283.1"/>
    <property type="molecule type" value="Genomic_DNA"/>
</dbReference>
<sequence>MKKILFSVLVVATLISCKEETRAKVKDASKAVGAEVKTAAQKTKAKVGKYIDTAKVKQKANKIIVKGAEAIENGAKKVKESADKK</sequence>
<gene>
    <name evidence="1" type="ORF">H8R27_10330</name>
</gene>
<comment type="caution">
    <text evidence="1">The sequence shown here is derived from an EMBL/GenBank/DDBJ whole genome shotgun (WGS) entry which is preliminary data.</text>
</comment>
<dbReference type="RefSeq" id="WP_166125655.1">
    <property type="nucleotide sequence ID" value="NZ_JAANOQ010000002.1"/>
</dbReference>
<name>A0ABR7J003_9FLAO</name>
<dbReference type="Proteomes" id="UP000605990">
    <property type="component" value="Unassembled WGS sequence"/>
</dbReference>
<dbReference type="PROSITE" id="PS51257">
    <property type="entry name" value="PROKAR_LIPOPROTEIN"/>
    <property type="match status" value="1"/>
</dbReference>
<evidence type="ECO:0008006" key="3">
    <source>
        <dbReference type="Google" id="ProtNLM"/>
    </source>
</evidence>
<keyword evidence="2" id="KW-1185">Reference proteome</keyword>
<reference evidence="1 2" key="1">
    <citation type="submission" date="2020-08" db="EMBL/GenBank/DDBJ databases">
        <title>Description of novel Flavobacterium F-408 isolate.</title>
        <authorList>
            <person name="Saticioglu I.B."/>
            <person name="Duman M."/>
            <person name="Altun S."/>
        </authorList>
    </citation>
    <scope>NUCLEOTIDE SEQUENCE [LARGE SCALE GENOMIC DNA]</scope>
    <source>
        <strain evidence="1 2">F-408</strain>
    </source>
</reference>
<proteinExistence type="predicted"/>
<organism evidence="1 2">
    <name type="scientific">Flavobacterium bernardetii</name>
    <dbReference type="NCBI Taxonomy" id="2813823"/>
    <lineage>
        <taxon>Bacteria</taxon>
        <taxon>Pseudomonadati</taxon>
        <taxon>Bacteroidota</taxon>
        <taxon>Flavobacteriia</taxon>
        <taxon>Flavobacteriales</taxon>
        <taxon>Flavobacteriaceae</taxon>
        <taxon>Flavobacterium</taxon>
    </lineage>
</organism>
<evidence type="ECO:0000313" key="1">
    <source>
        <dbReference type="EMBL" id="MBC5835283.1"/>
    </source>
</evidence>
<protein>
    <recommendedName>
        <fullName evidence="3">YtxH domain-containing protein</fullName>
    </recommendedName>
</protein>
<accession>A0ABR7J003</accession>